<dbReference type="PROSITE" id="PS51257">
    <property type="entry name" value="PROKAR_LIPOPROTEIN"/>
    <property type="match status" value="1"/>
</dbReference>
<accession>A0A381YFI3</accession>
<dbReference type="EMBL" id="UINC01018095">
    <property type="protein sequence ID" value="SVA75670.1"/>
    <property type="molecule type" value="Genomic_DNA"/>
</dbReference>
<evidence type="ECO:0000313" key="1">
    <source>
        <dbReference type="EMBL" id="SVA75670.1"/>
    </source>
</evidence>
<reference evidence="1" key="1">
    <citation type="submission" date="2018-05" db="EMBL/GenBank/DDBJ databases">
        <authorList>
            <person name="Lanie J.A."/>
            <person name="Ng W.-L."/>
            <person name="Kazmierczak K.M."/>
            <person name="Andrzejewski T.M."/>
            <person name="Davidsen T.M."/>
            <person name="Wayne K.J."/>
            <person name="Tettelin H."/>
            <person name="Glass J.I."/>
            <person name="Rusch D."/>
            <person name="Podicherti R."/>
            <person name="Tsui H.-C.T."/>
            <person name="Winkler M.E."/>
        </authorList>
    </citation>
    <scope>NUCLEOTIDE SEQUENCE</scope>
</reference>
<dbReference type="AlphaFoldDB" id="A0A381YFI3"/>
<name>A0A381YFI3_9ZZZZ</name>
<protein>
    <recommendedName>
        <fullName evidence="2">Lipoprotein</fullName>
    </recommendedName>
</protein>
<evidence type="ECO:0008006" key="2">
    <source>
        <dbReference type="Google" id="ProtNLM"/>
    </source>
</evidence>
<proteinExistence type="predicted"/>
<organism evidence="1">
    <name type="scientific">marine metagenome</name>
    <dbReference type="NCBI Taxonomy" id="408172"/>
    <lineage>
        <taxon>unclassified sequences</taxon>
        <taxon>metagenomes</taxon>
        <taxon>ecological metagenomes</taxon>
    </lineage>
</organism>
<gene>
    <name evidence="1" type="ORF">METZ01_LOCUS128524</name>
</gene>
<sequence>MKINLTIILLCGATLMLLSACDWNKTELAQQQNYAPGPEAPSALSGTLQRNQDYFKKSDGDLLKKMR</sequence>